<dbReference type="Gene3D" id="3.40.50.720">
    <property type="entry name" value="NAD(P)-binding Rossmann-like Domain"/>
    <property type="match status" value="1"/>
</dbReference>
<dbReference type="EC" id="1.3.1.76" evidence="2"/>
<keyword evidence="9" id="KW-1185">Reference proteome</keyword>
<dbReference type="AlphaFoldDB" id="A0A0B7MLL5"/>
<gene>
    <name evidence="8" type="primary">cysG</name>
    <name evidence="8" type="ORF">SSCH_360037</name>
</gene>
<evidence type="ECO:0000256" key="1">
    <source>
        <dbReference type="ARBA" id="ARBA00005010"/>
    </source>
</evidence>
<dbReference type="Pfam" id="PF14824">
    <property type="entry name" value="Sirohm_synth_M"/>
    <property type="match status" value="1"/>
</dbReference>
<proteinExistence type="predicted"/>
<dbReference type="PANTHER" id="PTHR35330">
    <property type="entry name" value="SIROHEME BIOSYNTHESIS PROTEIN MET8"/>
    <property type="match status" value="1"/>
</dbReference>
<evidence type="ECO:0000313" key="9">
    <source>
        <dbReference type="Proteomes" id="UP000046155"/>
    </source>
</evidence>
<evidence type="ECO:0000313" key="8">
    <source>
        <dbReference type="EMBL" id="CEO89098.1"/>
    </source>
</evidence>
<dbReference type="SUPFAM" id="SSF51735">
    <property type="entry name" value="NAD(P)-binding Rossmann-fold domains"/>
    <property type="match status" value="1"/>
</dbReference>
<keyword evidence="5" id="KW-0627">Porphyrin biosynthesis</keyword>
<evidence type="ECO:0000256" key="6">
    <source>
        <dbReference type="ARBA" id="ARBA00047561"/>
    </source>
</evidence>
<dbReference type="UniPathway" id="UPA00262">
    <property type="reaction ID" value="UER00222"/>
</dbReference>
<dbReference type="Pfam" id="PF13241">
    <property type="entry name" value="NAD_binding_7"/>
    <property type="match status" value="1"/>
</dbReference>
<dbReference type="GO" id="GO:0004325">
    <property type="term" value="F:ferrochelatase activity"/>
    <property type="evidence" value="ECO:0007669"/>
    <property type="project" value="InterPro"/>
</dbReference>
<keyword evidence="8" id="KW-0456">Lyase</keyword>
<protein>
    <recommendedName>
        <fullName evidence="2">precorrin-2 dehydrogenase</fullName>
        <ecNumber evidence="2">1.3.1.76</ecNumber>
    </recommendedName>
</protein>
<evidence type="ECO:0000256" key="5">
    <source>
        <dbReference type="ARBA" id="ARBA00023244"/>
    </source>
</evidence>
<dbReference type="InterPro" id="IPR028281">
    <property type="entry name" value="Sirohaem_synthase_central"/>
</dbReference>
<name>A0A0B7MLL5_9FIRM</name>
<keyword evidence="8" id="KW-0489">Methyltransferase</keyword>
<reference evidence="9" key="1">
    <citation type="submission" date="2015-01" db="EMBL/GenBank/DDBJ databases">
        <authorList>
            <person name="Manzoor Shahid"/>
            <person name="Zubair Saima"/>
        </authorList>
    </citation>
    <scope>NUCLEOTIDE SEQUENCE [LARGE SCALE GENOMIC DNA]</scope>
    <source>
        <strain evidence="9">Sp3</strain>
    </source>
</reference>
<dbReference type="InterPro" id="IPR036291">
    <property type="entry name" value="NAD(P)-bd_dom_sf"/>
</dbReference>
<dbReference type="PANTHER" id="PTHR35330:SF1">
    <property type="entry name" value="SIROHEME BIOSYNTHESIS PROTEIN MET8"/>
    <property type="match status" value="1"/>
</dbReference>
<dbReference type="RefSeq" id="WP_044665124.1">
    <property type="nucleotide sequence ID" value="NZ_CDRZ01000232.1"/>
</dbReference>
<dbReference type="SUPFAM" id="SSF75615">
    <property type="entry name" value="Siroheme synthase middle domains-like"/>
    <property type="match status" value="1"/>
</dbReference>
<dbReference type="OrthoDB" id="9773765at2"/>
<dbReference type="GO" id="GO:0043115">
    <property type="term" value="F:precorrin-2 dehydrogenase activity"/>
    <property type="evidence" value="ECO:0007669"/>
    <property type="project" value="UniProtKB-EC"/>
</dbReference>
<keyword evidence="8" id="KW-0808">Transferase</keyword>
<dbReference type="Proteomes" id="UP000046155">
    <property type="component" value="Unassembled WGS sequence"/>
</dbReference>
<organism evidence="8 9">
    <name type="scientific">Syntrophaceticus schinkii</name>
    <dbReference type="NCBI Taxonomy" id="499207"/>
    <lineage>
        <taxon>Bacteria</taxon>
        <taxon>Bacillati</taxon>
        <taxon>Bacillota</taxon>
        <taxon>Clostridia</taxon>
        <taxon>Thermoanaerobacterales</taxon>
        <taxon>Thermoanaerobacterales Family III. Incertae Sedis</taxon>
        <taxon>Syntrophaceticus</taxon>
    </lineage>
</organism>
<comment type="catalytic activity">
    <reaction evidence="6">
        <text>precorrin-2 + NAD(+) = sirohydrochlorin + NADH + 2 H(+)</text>
        <dbReference type="Rhea" id="RHEA:15613"/>
        <dbReference type="ChEBI" id="CHEBI:15378"/>
        <dbReference type="ChEBI" id="CHEBI:57540"/>
        <dbReference type="ChEBI" id="CHEBI:57945"/>
        <dbReference type="ChEBI" id="CHEBI:58351"/>
        <dbReference type="ChEBI" id="CHEBI:58827"/>
        <dbReference type="EC" id="1.3.1.76"/>
    </reaction>
</comment>
<dbReference type="NCBIfam" id="TIGR01470">
    <property type="entry name" value="cysG_Nterm"/>
    <property type="match status" value="1"/>
</dbReference>
<dbReference type="GO" id="GO:0019354">
    <property type="term" value="P:siroheme biosynthetic process"/>
    <property type="evidence" value="ECO:0007669"/>
    <property type="project" value="UniProtKB-UniPathway"/>
</dbReference>
<dbReference type="Gene3D" id="1.10.8.610">
    <property type="entry name" value="SirC, precorrin-2 dehydrogenase, C-terminal helical domain-like"/>
    <property type="match status" value="1"/>
</dbReference>
<evidence type="ECO:0000256" key="4">
    <source>
        <dbReference type="ARBA" id="ARBA00023027"/>
    </source>
</evidence>
<dbReference type="InterPro" id="IPR042518">
    <property type="entry name" value="SirC_C"/>
</dbReference>
<comment type="pathway">
    <text evidence="1">Porphyrin-containing compound metabolism; siroheme biosynthesis; sirohydrochlorin from precorrin-2: step 1/1.</text>
</comment>
<sequence length="213" mass="23761">MIGLYPAVLKLEGRCCLVVGGGSVAARKTISLLECGAQVRLVSPELTEELQREVQKGKITHIKRIFEKVDLDGVYLVICATDNTELNSQIAEYCEALHIPVNVVDNPELSSFFVPSMIKRGPLCISITTGGNSPLFARRLREELEKLIGPEYAELVVSLGQVRRLIREQVDDPARRRKFLEEILPPGTLADFDEEKMEVLRKQVKACISSLLE</sequence>
<evidence type="ECO:0000259" key="7">
    <source>
        <dbReference type="Pfam" id="PF14824"/>
    </source>
</evidence>
<keyword evidence="4" id="KW-0520">NAD</keyword>
<evidence type="ECO:0000256" key="3">
    <source>
        <dbReference type="ARBA" id="ARBA00023002"/>
    </source>
</evidence>
<feature type="domain" description="Siroheme synthase central" evidence="7">
    <location>
        <begin position="120"/>
        <end position="146"/>
    </location>
</feature>
<dbReference type="EMBL" id="CDRZ01000232">
    <property type="protein sequence ID" value="CEO89098.1"/>
    <property type="molecule type" value="Genomic_DNA"/>
</dbReference>
<dbReference type="InterPro" id="IPR006367">
    <property type="entry name" value="Sirohaem_synthase_N"/>
</dbReference>
<dbReference type="InterPro" id="IPR028161">
    <property type="entry name" value="Met8-like"/>
</dbReference>
<evidence type="ECO:0000256" key="2">
    <source>
        <dbReference type="ARBA" id="ARBA00012400"/>
    </source>
</evidence>
<dbReference type="GO" id="GO:0032259">
    <property type="term" value="P:methylation"/>
    <property type="evidence" value="ECO:0007669"/>
    <property type="project" value="UniProtKB-KW"/>
</dbReference>
<accession>A0A0B7MLL5</accession>
<dbReference type="GO" id="GO:0008168">
    <property type="term" value="F:methyltransferase activity"/>
    <property type="evidence" value="ECO:0007669"/>
    <property type="project" value="UniProtKB-KW"/>
</dbReference>
<keyword evidence="3 8" id="KW-0560">Oxidoreductase</keyword>